<name>A0A8X7C4K3_9ARAC</name>
<dbReference type="EMBL" id="BMAV01010375">
    <property type="protein sequence ID" value="GFY55410.1"/>
    <property type="molecule type" value="Genomic_DNA"/>
</dbReference>
<dbReference type="Proteomes" id="UP000886998">
    <property type="component" value="Unassembled WGS sequence"/>
</dbReference>
<proteinExistence type="predicted"/>
<sequence>MSLTPHPTLPRRLECRAQTHQVAASVSSAICPALRDGSAHKFHHPRNQQTRKTVVSVPACIALILVQDVGGHSADSDLDRFGIMQNVLEMLHQIDGRGLQNIQFCIDLRVLETAASVLSSLVSLVVTGCDSRQVSRHELLFSFLYFNVRSDWFGRCRQLAHCEKAYGDHILGND</sequence>
<evidence type="ECO:0000313" key="2">
    <source>
        <dbReference type="Proteomes" id="UP000886998"/>
    </source>
</evidence>
<keyword evidence="2" id="KW-1185">Reference proteome</keyword>
<comment type="caution">
    <text evidence="1">The sequence shown here is derived from an EMBL/GenBank/DDBJ whole genome shotgun (WGS) entry which is preliminary data.</text>
</comment>
<reference evidence="1" key="1">
    <citation type="submission" date="2020-08" db="EMBL/GenBank/DDBJ databases">
        <title>Multicomponent nature underlies the extraordinary mechanical properties of spider dragline silk.</title>
        <authorList>
            <person name="Kono N."/>
            <person name="Nakamura H."/>
            <person name="Mori M."/>
            <person name="Yoshida Y."/>
            <person name="Ohtoshi R."/>
            <person name="Malay A.D."/>
            <person name="Moran D.A.P."/>
            <person name="Tomita M."/>
            <person name="Numata K."/>
            <person name="Arakawa K."/>
        </authorList>
    </citation>
    <scope>NUCLEOTIDE SEQUENCE</scope>
</reference>
<organism evidence="1 2">
    <name type="scientific">Trichonephila inaurata madagascariensis</name>
    <dbReference type="NCBI Taxonomy" id="2747483"/>
    <lineage>
        <taxon>Eukaryota</taxon>
        <taxon>Metazoa</taxon>
        <taxon>Ecdysozoa</taxon>
        <taxon>Arthropoda</taxon>
        <taxon>Chelicerata</taxon>
        <taxon>Arachnida</taxon>
        <taxon>Araneae</taxon>
        <taxon>Araneomorphae</taxon>
        <taxon>Entelegynae</taxon>
        <taxon>Araneoidea</taxon>
        <taxon>Nephilidae</taxon>
        <taxon>Trichonephila</taxon>
        <taxon>Trichonephila inaurata</taxon>
    </lineage>
</organism>
<protein>
    <submittedName>
        <fullName evidence="1">Uncharacterized protein</fullName>
    </submittedName>
</protein>
<accession>A0A8X7C4K3</accession>
<gene>
    <name evidence="1" type="ORF">TNIN_176611</name>
</gene>
<dbReference type="AlphaFoldDB" id="A0A8X7C4K3"/>
<evidence type="ECO:0000313" key="1">
    <source>
        <dbReference type="EMBL" id="GFY55410.1"/>
    </source>
</evidence>